<keyword evidence="2" id="KW-0808">Transferase</keyword>
<reference evidence="2 3" key="1">
    <citation type="journal article" date="2014" name="Int. J. Syst. Evol. Microbiol.">
        <title>Listeria floridensis sp. nov., Listeria aquatica sp. nov., Listeria cornellensis sp. nov., Listeria riparia sp. nov. and Listeria grandensis sp. nov., from agricultural and natural environments.</title>
        <authorList>
            <person name="den Bakker H.C."/>
            <person name="Warchocki S."/>
            <person name="Wright E.M."/>
            <person name="Allred A.F."/>
            <person name="Ahlstrom C."/>
            <person name="Manuel C.S."/>
            <person name="Stasiewicz M.J."/>
            <person name="Burrell A."/>
            <person name="Roof S."/>
            <person name="Strawn L."/>
            <person name="Fortes E.D."/>
            <person name="Nightingale K.K."/>
            <person name="Kephart D."/>
            <person name="Wiedmann M."/>
        </authorList>
    </citation>
    <scope>NUCLEOTIDE SEQUENCE [LARGE SCALE GENOMIC DNA]</scope>
    <source>
        <strain evidence="3">FSL F6-969</strain>
    </source>
</reference>
<evidence type="ECO:0000313" key="3">
    <source>
        <dbReference type="Proteomes" id="UP000019254"/>
    </source>
</evidence>
<keyword evidence="1" id="KW-1133">Transmembrane helix</keyword>
<accession>W7BXJ7</accession>
<evidence type="ECO:0000256" key="1">
    <source>
        <dbReference type="SAM" id="Phobius"/>
    </source>
</evidence>
<dbReference type="AlphaFoldDB" id="W7BXJ7"/>
<organism evidence="2 3">
    <name type="scientific">Listeria cornellensis FSL F6-0969</name>
    <dbReference type="NCBI Taxonomy" id="1265820"/>
    <lineage>
        <taxon>Bacteria</taxon>
        <taxon>Bacillati</taxon>
        <taxon>Bacillota</taxon>
        <taxon>Bacilli</taxon>
        <taxon>Bacillales</taxon>
        <taxon>Listeriaceae</taxon>
        <taxon>Listeria</taxon>
    </lineage>
</organism>
<dbReference type="EMBL" id="AODE01000019">
    <property type="protein sequence ID" value="EUJ29370.1"/>
    <property type="molecule type" value="Genomic_DNA"/>
</dbReference>
<feature type="transmembrane region" description="Helical" evidence="1">
    <location>
        <begin position="90"/>
        <end position="109"/>
    </location>
</feature>
<keyword evidence="1" id="KW-0472">Membrane</keyword>
<protein>
    <submittedName>
        <fullName evidence="2">O-acetyl transferase</fullName>
    </submittedName>
</protein>
<keyword evidence="1" id="KW-0812">Transmembrane</keyword>
<dbReference type="Proteomes" id="UP000019254">
    <property type="component" value="Unassembled WGS sequence"/>
</dbReference>
<sequence>MFFYGLVFYYVGQLLKDNKIFEWCFSSNFKVTSMLLLCIGLNIIFGFILNSRVSVYSNQLGNYLWFYIAAISGCLALFIIFKGSPSYRMLMFIGVNSIVVMSTHYFFVYGFDIVDTFVARGLLTIERSLWISVVETAFVFLCSVPLCYFFNKYLPMAVGKKNTKKIS</sequence>
<feature type="transmembrane region" description="Helical" evidence="1">
    <location>
        <begin position="129"/>
        <end position="151"/>
    </location>
</feature>
<keyword evidence="3" id="KW-1185">Reference proteome</keyword>
<proteinExistence type="predicted"/>
<name>W7BXJ7_9LIST</name>
<comment type="caution">
    <text evidence="2">The sequence shown here is derived from an EMBL/GenBank/DDBJ whole genome shotgun (WGS) entry which is preliminary data.</text>
</comment>
<feature type="transmembrane region" description="Helical" evidence="1">
    <location>
        <begin position="31"/>
        <end position="51"/>
    </location>
</feature>
<feature type="transmembrane region" description="Helical" evidence="1">
    <location>
        <begin position="63"/>
        <end position="81"/>
    </location>
</feature>
<evidence type="ECO:0000313" key="2">
    <source>
        <dbReference type="EMBL" id="EUJ29370.1"/>
    </source>
</evidence>
<gene>
    <name evidence="2" type="ORF">PCORN_09272</name>
</gene>
<dbReference type="GO" id="GO:0016740">
    <property type="term" value="F:transferase activity"/>
    <property type="evidence" value="ECO:0007669"/>
    <property type="project" value="UniProtKB-KW"/>
</dbReference>